<proteinExistence type="predicted"/>
<dbReference type="EMBL" id="VIGI01000005">
    <property type="protein sequence ID" value="KAB8300346.1"/>
    <property type="molecule type" value="Genomic_DNA"/>
</dbReference>
<evidence type="ECO:0000313" key="1">
    <source>
        <dbReference type="EMBL" id="KAB8300346.1"/>
    </source>
</evidence>
<accession>A0A5N6KAX0</accession>
<name>A0A5N6KAX0_MONLA</name>
<reference evidence="1 2" key="1">
    <citation type="submission" date="2019-06" db="EMBL/GenBank/DDBJ databases">
        <title>Genome Sequence of the Brown Rot Fungal Pathogen Monilinia laxa.</title>
        <authorList>
            <person name="De Miccolis Angelini R.M."/>
            <person name="Landi L."/>
            <person name="Abate D."/>
            <person name="Pollastro S."/>
            <person name="Romanazzi G."/>
            <person name="Faretra F."/>
        </authorList>
    </citation>
    <scope>NUCLEOTIDE SEQUENCE [LARGE SCALE GENOMIC DNA]</scope>
    <source>
        <strain evidence="1 2">Mlax316</strain>
    </source>
</reference>
<keyword evidence="2" id="KW-1185">Reference proteome</keyword>
<organism evidence="1 2">
    <name type="scientific">Monilinia laxa</name>
    <name type="common">Brown rot fungus</name>
    <name type="synonym">Sclerotinia laxa</name>
    <dbReference type="NCBI Taxonomy" id="61186"/>
    <lineage>
        <taxon>Eukaryota</taxon>
        <taxon>Fungi</taxon>
        <taxon>Dikarya</taxon>
        <taxon>Ascomycota</taxon>
        <taxon>Pezizomycotina</taxon>
        <taxon>Leotiomycetes</taxon>
        <taxon>Helotiales</taxon>
        <taxon>Sclerotiniaceae</taxon>
        <taxon>Monilinia</taxon>
    </lineage>
</organism>
<sequence length="82" mass="9692">MLKDRPKTKRNCTSDMMIYLNFIKLHKHPHHLLMYFQSTISIHGEYKKTRALTQCSDNQPTSQPINQSPVLFYATKHEAEMQ</sequence>
<comment type="caution">
    <text evidence="1">The sequence shown here is derived from an EMBL/GenBank/DDBJ whole genome shotgun (WGS) entry which is preliminary data.</text>
</comment>
<gene>
    <name evidence="1" type="ORF">EYC80_000532</name>
</gene>
<dbReference type="Proteomes" id="UP000326757">
    <property type="component" value="Unassembled WGS sequence"/>
</dbReference>
<dbReference type="AlphaFoldDB" id="A0A5N6KAX0"/>
<protein>
    <submittedName>
        <fullName evidence="1">Uncharacterized protein</fullName>
    </submittedName>
</protein>
<evidence type="ECO:0000313" key="2">
    <source>
        <dbReference type="Proteomes" id="UP000326757"/>
    </source>
</evidence>